<dbReference type="PANTHER" id="PTHR42901:SF1">
    <property type="entry name" value="ALCOHOL DEHYDROGENASE"/>
    <property type="match status" value="1"/>
</dbReference>
<evidence type="ECO:0000313" key="5">
    <source>
        <dbReference type="Proteomes" id="UP000235584"/>
    </source>
</evidence>
<protein>
    <submittedName>
        <fullName evidence="4">NADP-dependent 3-hydroxy acid dehydrogenase</fullName>
    </submittedName>
</protein>
<dbReference type="InterPro" id="IPR020904">
    <property type="entry name" value="Sc_DH/Rdtase_CS"/>
</dbReference>
<dbReference type="InterPro" id="IPR002347">
    <property type="entry name" value="SDR_fam"/>
</dbReference>
<keyword evidence="5" id="KW-1185">Reference proteome</keyword>
<dbReference type="Pfam" id="PF00106">
    <property type="entry name" value="adh_short"/>
    <property type="match status" value="1"/>
</dbReference>
<evidence type="ECO:0000313" key="4">
    <source>
        <dbReference type="EMBL" id="AUN98804.1"/>
    </source>
</evidence>
<dbReference type="CDD" id="cd05346">
    <property type="entry name" value="SDR_c5"/>
    <property type="match status" value="1"/>
</dbReference>
<dbReference type="PROSITE" id="PS00061">
    <property type="entry name" value="ADH_SHORT"/>
    <property type="match status" value="1"/>
</dbReference>
<name>A0A2K9NVL0_BACTC</name>
<evidence type="ECO:0000256" key="1">
    <source>
        <dbReference type="ARBA" id="ARBA00006484"/>
    </source>
</evidence>
<comment type="similarity">
    <text evidence="1 3">Belongs to the short-chain dehydrogenases/reductases (SDR) family.</text>
</comment>
<dbReference type="OrthoDB" id="5290402at2"/>
<dbReference type="Proteomes" id="UP000235584">
    <property type="component" value="Chromosome"/>
</dbReference>
<dbReference type="PRINTS" id="PR00081">
    <property type="entry name" value="GDHRDH"/>
</dbReference>
<keyword evidence="2" id="KW-0560">Oxidoreductase</keyword>
<gene>
    <name evidence="4" type="ORF">C0V70_11970</name>
</gene>
<dbReference type="PRINTS" id="PR00080">
    <property type="entry name" value="SDRFAMILY"/>
</dbReference>
<dbReference type="EMBL" id="CP025704">
    <property type="protein sequence ID" value="AUN98804.1"/>
    <property type="molecule type" value="Genomic_DNA"/>
</dbReference>
<accession>A0A2K9NVL0</accession>
<dbReference type="SUPFAM" id="SSF51735">
    <property type="entry name" value="NAD(P)-binding Rossmann-fold domains"/>
    <property type="match status" value="1"/>
</dbReference>
<dbReference type="KEGG" id="bsto:C0V70_11970"/>
<dbReference type="FunFam" id="3.40.50.720:FF:000047">
    <property type="entry name" value="NADP-dependent L-serine/L-allo-threonine dehydrogenase"/>
    <property type="match status" value="1"/>
</dbReference>
<dbReference type="PANTHER" id="PTHR42901">
    <property type="entry name" value="ALCOHOL DEHYDROGENASE"/>
    <property type="match status" value="1"/>
</dbReference>
<proteinExistence type="inferred from homology"/>
<evidence type="ECO:0000256" key="3">
    <source>
        <dbReference type="RuleBase" id="RU000363"/>
    </source>
</evidence>
<dbReference type="Gene3D" id="3.40.50.720">
    <property type="entry name" value="NAD(P)-binding Rossmann-like Domain"/>
    <property type="match status" value="1"/>
</dbReference>
<dbReference type="AlphaFoldDB" id="A0A2K9NVL0"/>
<organism evidence="4 5">
    <name type="scientific">Bacteriovorax stolpii</name>
    <name type="common">Bdellovibrio stolpii</name>
    <dbReference type="NCBI Taxonomy" id="960"/>
    <lineage>
        <taxon>Bacteria</taxon>
        <taxon>Pseudomonadati</taxon>
        <taxon>Bdellovibrionota</taxon>
        <taxon>Bacteriovoracia</taxon>
        <taxon>Bacteriovoracales</taxon>
        <taxon>Bacteriovoracaceae</taxon>
        <taxon>Bacteriovorax</taxon>
    </lineage>
</organism>
<reference evidence="4 5" key="1">
    <citation type="submission" date="2018-01" db="EMBL/GenBank/DDBJ databases">
        <title>Complete genome sequence of Bacteriovorax stolpii DSM12778.</title>
        <authorList>
            <person name="Tang B."/>
            <person name="Chang J."/>
        </authorList>
    </citation>
    <scope>NUCLEOTIDE SEQUENCE [LARGE SCALE GENOMIC DNA]</scope>
    <source>
        <strain evidence="4 5">DSM 12778</strain>
    </source>
</reference>
<dbReference type="InterPro" id="IPR036291">
    <property type="entry name" value="NAD(P)-bd_dom_sf"/>
</dbReference>
<sequence>MIIFITGATAGFGAAMTKRFIKSGHTVIATGRRIERLEEMKKELGGNLYPLKLDVQDKKAVESAIDSLPTELKNIDVLINNAGLALGTDPVHKASLEDWETMIQTNINGLLYCTHKILPEMVKRNRGHIINLGSVAGEYPYPGGNVYGATKAFVHQLSLNMRSDLLGTKVRVTNIEPGMCESEFSEVRFRGDKNKAEAVYKGMHALSADDIAETIEWVINRPAHLNINVISLMPTEQAFGPFAVYRNHNS</sequence>
<dbReference type="RefSeq" id="WP_102244095.1">
    <property type="nucleotide sequence ID" value="NZ_CP025704.1"/>
</dbReference>
<dbReference type="GO" id="GO:0016616">
    <property type="term" value="F:oxidoreductase activity, acting on the CH-OH group of donors, NAD or NADP as acceptor"/>
    <property type="evidence" value="ECO:0007669"/>
    <property type="project" value="UniProtKB-ARBA"/>
</dbReference>
<evidence type="ECO:0000256" key="2">
    <source>
        <dbReference type="ARBA" id="ARBA00023002"/>
    </source>
</evidence>